<protein>
    <submittedName>
        <fullName evidence="1">Uncharacterized protein</fullName>
    </submittedName>
</protein>
<reference evidence="1 2" key="1">
    <citation type="journal article" date="2024" name="Plant J.">
        <title>Genome sequences and population genomics reveal climatic adaptation and genomic divergence between two closely related sweetgum species.</title>
        <authorList>
            <person name="Xu W.Q."/>
            <person name="Ren C.Q."/>
            <person name="Zhang X.Y."/>
            <person name="Comes H.P."/>
            <person name="Liu X.H."/>
            <person name="Li Y.G."/>
            <person name="Kettle C.J."/>
            <person name="Jalonen R."/>
            <person name="Gaisberger H."/>
            <person name="Ma Y.Z."/>
            <person name="Qiu Y.X."/>
        </authorList>
    </citation>
    <scope>NUCLEOTIDE SEQUENCE [LARGE SCALE GENOMIC DNA]</scope>
    <source>
        <strain evidence="1">Hangzhou</strain>
    </source>
</reference>
<gene>
    <name evidence="1" type="ORF">L1049_001380</name>
</gene>
<accession>A0AAP0NBE0</accession>
<keyword evidence="2" id="KW-1185">Reference proteome</keyword>
<comment type="caution">
    <text evidence="1">The sequence shown here is derived from an EMBL/GenBank/DDBJ whole genome shotgun (WGS) entry which is preliminary data.</text>
</comment>
<sequence>MELNVAQSNSGLLDDLLREAQAISCGGDSRRQEFLGSEKEKGVLDGFGGHWDDSSSVHSSAEKKCKGELLDQNNYMHEDLSNILGLIPSTMQVPLWCSDGGQISIGQSSGVADDNIGLAMQQLTSSLSVTAANWDNMPGIC</sequence>
<dbReference type="Proteomes" id="UP001415857">
    <property type="component" value="Unassembled WGS sequence"/>
</dbReference>
<dbReference type="AlphaFoldDB" id="A0AAP0NBE0"/>
<evidence type="ECO:0000313" key="2">
    <source>
        <dbReference type="Proteomes" id="UP001415857"/>
    </source>
</evidence>
<dbReference type="EMBL" id="JBBPBK010000015">
    <property type="protein sequence ID" value="KAK9269603.1"/>
    <property type="molecule type" value="Genomic_DNA"/>
</dbReference>
<proteinExistence type="predicted"/>
<name>A0AAP0NBE0_LIQFO</name>
<organism evidence="1 2">
    <name type="scientific">Liquidambar formosana</name>
    <name type="common">Formosan gum</name>
    <dbReference type="NCBI Taxonomy" id="63359"/>
    <lineage>
        <taxon>Eukaryota</taxon>
        <taxon>Viridiplantae</taxon>
        <taxon>Streptophyta</taxon>
        <taxon>Embryophyta</taxon>
        <taxon>Tracheophyta</taxon>
        <taxon>Spermatophyta</taxon>
        <taxon>Magnoliopsida</taxon>
        <taxon>eudicotyledons</taxon>
        <taxon>Gunneridae</taxon>
        <taxon>Pentapetalae</taxon>
        <taxon>Saxifragales</taxon>
        <taxon>Altingiaceae</taxon>
        <taxon>Liquidambar</taxon>
    </lineage>
</organism>
<evidence type="ECO:0000313" key="1">
    <source>
        <dbReference type="EMBL" id="KAK9269603.1"/>
    </source>
</evidence>